<evidence type="ECO:0000256" key="2">
    <source>
        <dbReference type="SAM" id="MobiDB-lite"/>
    </source>
</evidence>
<proteinExistence type="predicted"/>
<organism evidence="3 4">
    <name type="scientific">Culex pipiens pipiens</name>
    <name type="common">Northern house mosquito</name>
    <dbReference type="NCBI Taxonomy" id="38569"/>
    <lineage>
        <taxon>Eukaryota</taxon>
        <taxon>Metazoa</taxon>
        <taxon>Ecdysozoa</taxon>
        <taxon>Arthropoda</taxon>
        <taxon>Hexapoda</taxon>
        <taxon>Insecta</taxon>
        <taxon>Pterygota</taxon>
        <taxon>Neoptera</taxon>
        <taxon>Endopterygota</taxon>
        <taxon>Diptera</taxon>
        <taxon>Nematocera</taxon>
        <taxon>Culicoidea</taxon>
        <taxon>Culicidae</taxon>
        <taxon>Culicinae</taxon>
        <taxon>Culicini</taxon>
        <taxon>Culex</taxon>
        <taxon>Culex</taxon>
    </lineage>
</organism>
<feature type="region of interest" description="Disordered" evidence="2">
    <location>
        <begin position="1"/>
        <end position="28"/>
    </location>
</feature>
<comment type="caution">
    <text evidence="3">The sequence shown here is derived from an EMBL/GenBank/DDBJ whole genome shotgun (WGS) entry which is preliminary data.</text>
</comment>
<keyword evidence="1" id="KW-0175">Coiled coil</keyword>
<evidence type="ECO:0000313" key="3">
    <source>
        <dbReference type="EMBL" id="KAL1402977.1"/>
    </source>
</evidence>
<dbReference type="AlphaFoldDB" id="A0ABD1DTP3"/>
<feature type="region of interest" description="Disordered" evidence="2">
    <location>
        <begin position="84"/>
        <end position="124"/>
    </location>
</feature>
<dbReference type="EMBL" id="JBEHCU010002257">
    <property type="protein sequence ID" value="KAL1402977.1"/>
    <property type="molecule type" value="Genomic_DNA"/>
</dbReference>
<sequence length="202" mass="22581">MPKTFRPRAVPQEPPAARCHSAEVSWTDSTAVDHRRLRTAAKPCHRLGHVPAYLRRSPASVTKLAGREQEQAVRKPAVIPLVHKPGSIPTYLRTNRSSSAGEDREAKPVQKEKASEDKKTSCSSSEQSLVLDEIRSLRNDLRRSSSIGLFISPVDQSNVIRRLQQKLLKLRTTIQSLEVTVKVLQEENKKLNCIVDQSEASC</sequence>
<evidence type="ECO:0000313" key="4">
    <source>
        <dbReference type="Proteomes" id="UP001562425"/>
    </source>
</evidence>
<name>A0ABD1DTP3_CULPP</name>
<protein>
    <submittedName>
        <fullName evidence="3">Uncharacterized protein</fullName>
    </submittedName>
</protein>
<keyword evidence="4" id="KW-1185">Reference proteome</keyword>
<evidence type="ECO:0000256" key="1">
    <source>
        <dbReference type="SAM" id="Coils"/>
    </source>
</evidence>
<reference evidence="3 4" key="1">
    <citation type="submission" date="2024-05" db="EMBL/GenBank/DDBJ databases">
        <title>Culex pipiens pipiens assembly and annotation.</title>
        <authorList>
            <person name="Alout H."/>
            <person name="Durand T."/>
        </authorList>
    </citation>
    <scope>NUCLEOTIDE SEQUENCE [LARGE SCALE GENOMIC DNA]</scope>
    <source>
        <strain evidence="3">HA-2024</strain>
        <tissue evidence="3">Whole body</tissue>
    </source>
</reference>
<accession>A0ABD1DTP3</accession>
<gene>
    <name evidence="3" type="ORF">pipiens_019569</name>
</gene>
<feature type="compositionally biased region" description="Basic and acidic residues" evidence="2">
    <location>
        <begin position="101"/>
        <end position="120"/>
    </location>
</feature>
<dbReference type="Proteomes" id="UP001562425">
    <property type="component" value="Unassembled WGS sequence"/>
</dbReference>
<feature type="coiled-coil region" evidence="1">
    <location>
        <begin position="160"/>
        <end position="201"/>
    </location>
</feature>